<dbReference type="EMBL" id="JARAKH010000018">
    <property type="protein sequence ID" value="KAK8394840.1"/>
    <property type="molecule type" value="Genomic_DNA"/>
</dbReference>
<comment type="caution">
    <text evidence="2">The sequence shown here is derived from an EMBL/GenBank/DDBJ whole genome shotgun (WGS) entry which is preliminary data.</text>
</comment>
<dbReference type="Proteomes" id="UP001487740">
    <property type="component" value="Unassembled WGS sequence"/>
</dbReference>
<evidence type="ECO:0000256" key="1">
    <source>
        <dbReference type="SAM" id="MobiDB-lite"/>
    </source>
</evidence>
<feature type="compositionally biased region" description="Basic and acidic residues" evidence="1">
    <location>
        <begin position="112"/>
        <end position="128"/>
    </location>
</feature>
<sequence length="186" mass="20741">MQKVTEAVWHDPPVAEDVAPLQTSSSRLRPGVAGGVYLTSHCDSPDILEWEDMAQLQIQPRMYQVPYKVLVHYLGDTRPYVNLSVNVLTAADDDDTPAGKQQEQGEQGTGLKQKEDEVEEKGGKEETEKISIAQSYLRNDQLYKISPHHLREVGCVALKPEDLDVEVEATFQQSSNQLEETLIPPG</sequence>
<feature type="region of interest" description="Disordered" evidence="1">
    <location>
        <begin position="91"/>
        <end position="128"/>
    </location>
</feature>
<organism evidence="2 3">
    <name type="scientific">Scylla paramamosain</name>
    <name type="common">Mud crab</name>
    <dbReference type="NCBI Taxonomy" id="85552"/>
    <lineage>
        <taxon>Eukaryota</taxon>
        <taxon>Metazoa</taxon>
        <taxon>Ecdysozoa</taxon>
        <taxon>Arthropoda</taxon>
        <taxon>Crustacea</taxon>
        <taxon>Multicrustacea</taxon>
        <taxon>Malacostraca</taxon>
        <taxon>Eumalacostraca</taxon>
        <taxon>Eucarida</taxon>
        <taxon>Decapoda</taxon>
        <taxon>Pleocyemata</taxon>
        <taxon>Brachyura</taxon>
        <taxon>Eubrachyura</taxon>
        <taxon>Portunoidea</taxon>
        <taxon>Portunidae</taxon>
        <taxon>Portuninae</taxon>
        <taxon>Scylla</taxon>
    </lineage>
</organism>
<gene>
    <name evidence="2" type="ORF">O3P69_005957</name>
</gene>
<reference evidence="2 3" key="1">
    <citation type="submission" date="2023-03" db="EMBL/GenBank/DDBJ databases">
        <title>High-quality genome of Scylla paramamosain provides insights in environmental adaptation.</title>
        <authorList>
            <person name="Zhang L."/>
        </authorList>
    </citation>
    <scope>NUCLEOTIDE SEQUENCE [LARGE SCALE GENOMIC DNA]</scope>
    <source>
        <strain evidence="2">LZ_2023a</strain>
        <tissue evidence="2">Muscle</tissue>
    </source>
</reference>
<proteinExistence type="predicted"/>
<accession>A0AAW0U4C7</accession>
<evidence type="ECO:0000313" key="3">
    <source>
        <dbReference type="Proteomes" id="UP001487740"/>
    </source>
</evidence>
<dbReference type="AlphaFoldDB" id="A0AAW0U4C7"/>
<name>A0AAW0U4C7_SCYPA</name>
<feature type="compositionally biased region" description="Low complexity" evidence="1">
    <location>
        <begin position="99"/>
        <end position="111"/>
    </location>
</feature>
<evidence type="ECO:0000313" key="2">
    <source>
        <dbReference type="EMBL" id="KAK8394840.1"/>
    </source>
</evidence>
<protein>
    <submittedName>
        <fullName evidence="2">Uncharacterized protein</fullName>
    </submittedName>
</protein>
<keyword evidence="3" id="KW-1185">Reference proteome</keyword>